<evidence type="ECO:0000256" key="2">
    <source>
        <dbReference type="ARBA" id="ARBA00022448"/>
    </source>
</evidence>
<dbReference type="PANTHER" id="PTHR31376">
    <property type="entry name" value="OS09G0467300 PROTEIN-RELATED"/>
    <property type="match status" value="1"/>
</dbReference>
<dbReference type="Pfam" id="PF16913">
    <property type="entry name" value="PUNUT"/>
    <property type="match status" value="1"/>
</dbReference>
<organism evidence="7 8">
    <name type="scientific">Amborella trichopoda</name>
    <dbReference type="NCBI Taxonomy" id="13333"/>
    <lineage>
        <taxon>Eukaryota</taxon>
        <taxon>Viridiplantae</taxon>
        <taxon>Streptophyta</taxon>
        <taxon>Embryophyta</taxon>
        <taxon>Tracheophyta</taxon>
        <taxon>Spermatophyta</taxon>
        <taxon>Magnoliopsida</taxon>
        <taxon>Amborellales</taxon>
        <taxon>Amborellaceae</taxon>
        <taxon>Amborella</taxon>
    </lineage>
</organism>
<dbReference type="GO" id="GO:0015211">
    <property type="term" value="F:purine nucleoside transmembrane transporter activity"/>
    <property type="evidence" value="ECO:0007669"/>
    <property type="project" value="UniProtKB-UniRule"/>
</dbReference>
<dbReference type="PANTHER" id="PTHR31376:SF2">
    <property type="entry name" value="PURINE PERMEASE 11-RELATED"/>
    <property type="match status" value="1"/>
</dbReference>
<dbReference type="GO" id="GO:0022857">
    <property type="term" value="F:transmembrane transporter activity"/>
    <property type="evidence" value="ECO:0000318"/>
    <property type="project" value="GO_Central"/>
</dbReference>
<dbReference type="eggNOG" id="ENOG502QRUH">
    <property type="taxonomic scope" value="Eukaryota"/>
</dbReference>
<dbReference type="AlphaFoldDB" id="W1P235"/>
<feature type="transmembrane region" description="Helical" evidence="6">
    <location>
        <begin position="263"/>
        <end position="288"/>
    </location>
</feature>
<protein>
    <recommendedName>
        <fullName evidence="6">Probable purine permease</fullName>
    </recommendedName>
</protein>
<dbReference type="SUPFAM" id="SSF103473">
    <property type="entry name" value="MFS general substrate transporter"/>
    <property type="match status" value="1"/>
</dbReference>
<keyword evidence="4 6" id="KW-1133">Transmembrane helix</keyword>
<feature type="transmembrane region" description="Helical" evidence="6">
    <location>
        <begin position="17"/>
        <end position="38"/>
    </location>
</feature>
<feature type="transmembrane region" description="Helical" evidence="6">
    <location>
        <begin position="295"/>
        <end position="312"/>
    </location>
</feature>
<name>W1P235_AMBTC</name>
<dbReference type="OrthoDB" id="1907510at2759"/>
<sequence>MTVTSTTTPHSHRWGRWLVVGMYACSLLFGQAVATLLSRLYFEKGGNSKWLATLVQSVAFPLLFPFLLFYLPKHHHPSSSSDQNGDNSSTGSSHTLALAYVALGLLIIGDNMLYTWGVALLPVSTYSLICASQLGFNALFSFLLNKQPLKPLTINSVVLLTFSSALLAIQSPSDRPPGLSRIKYALGFICTVAASALYALILSLMQKVSTRWRCQNISGILRMQVWTSAVATLVCVIGIFWSGEWRKLRKEASGFTAGGAAGYTQVVVWMAVGWQICSVGVVGLVFVVSSLFSNVVSTLSLPLVPIVAVFLFRDKMDGVKVAALLLALWGFGSYGYQQYLDEGAERRKMRRVVETEGGLVQMEGTRGGGDGELC</sequence>
<dbReference type="KEGG" id="atr:18429095"/>
<evidence type="ECO:0000256" key="4">
    <source>
        <dbReference type="ARBA" id="ARBA00022989"/>
    </source>
</evidence>
<dbReference type="GO" id="GO:0005345">
    <property type="term" value="F:purine nucleobase transmembrane transporter activity"/>
    <property type="evidence" value="ECO:0007669"/>
    <property type="project" value="UniProtKB-UniRule"/>
</dbReference>
<evidence type="ECO:0000256" key="3">
    <source>
        <dbReference type="ARBA" id="ARBA00022692"/>
    </source>
</evidence>
<keyword evidence="8" id="KW-1185">Reference proteome</keyword>
<feature type="transmembrane region" description="Helical" evidence="6">
    <location>
        <begin position="91"/>
        <end position="108"/>
    </location>
</feature>
<gene>
    <name evidence="7" type="ORF">AMTR_s00002p00134740</name>
</gene>
<dbReference type="InterPro" id="IPR036259">
    <property type="entry name" value="MFS_trans_sf"/>
</dbReference>
<evidence type="ECO:0000313" key="8">
    <source>
        <dbReference type="Proteomes" id="UP000017836"/>
    </source>
</evidence>
<accession>W1P235</accession>
<dbReference type="STRING" id="13333.W1P235"/>
<dbReference type="GO" id="GO:0016020">
    <property type="term" value="C:membrane"/>
    <property type="evidence" value="ECO:0007669"/>
    <property type="project" value="UniProtKB-SubCell"/>
</dbReference>
<dbReference type="EMBL" id="KI394767">
    <property type="protein sequence ID" value="ERN01020.1"/>
    <property type="molecule type" value="Genomic_DNA"/>
</dbReference>
<keyword evidence="3 6" id="KW-0812">Transmembrane</keyword>
<feature type="transmembrane region" description="Helical" evidence="6">
    <location>
        <begin position="225"/>
        <end position="243"/>
    </location>
</feature>
<evidence type="ECO:0000256" key="1">
    <source>
        <dbReference type="ARBA" id="ARBA00006213"/>
    </source>
</evidence>
<dbReference type="OMA" id="FHDEMNG"/>
<keyword evidence="2 6" id="KW-0813">Transport</keyword>
<feature type="transmembrane region" description="Helical" evidence="6">
    <location>
        <begin position="318"/>
        <end position="340"/>
    </location>
</feature>
<feature type="transmembrane region" description="Helical" evidence="6">
    <location>
        <begin position="114"/>
        <end position="140"/>
    </location>
</feature>
<evidence type="ECO:0000256" key="6">
    <source>
        <dbReference type="RuleBase" id="RU368015"/>
    </source>
</evidence>
<dbReference type="InterPro" id="IPR030182">
    <property type="entry name" value="PUP_plant"/>
</dbReference>
<keyword evidence="5 6" id="KW-0472">Membrane</keyword>
<evidence type="ECO:0000256" key="5">
    <source>
        <dbReference type="ARBA" id="ARBA00023136"/>
    </source>
</evidence>
<dbReference type="Proteomes" id="UP000017836">
    <property type="component" value="Unassembled WGS sequence"/>
</dbReference>
<dbReference type="Gramene" id="ERN01020">
    <property type="protein sequence ID" value="ERN01020"/>
    <property type="gene ID" value="AMTR_s00002p00134740"/>
</dbReference>
<comment type="subcellular location">
    <subcellularLocation>
        <location evidence="6">Membrane</location>
        <topology evidence="6">Multi-pass membrane protein</topology>
    </subcellularLocation>
</comment>
<proteinExistence type="inferred from homology"/>
<feature type="transmembrane region" description="Helical" evidence="6">
    <location>
        <begin position="152"/>
        <end position="170"/>
    </location>
</feature>
<reference evidence="8" key="1">
    <citation type="journal article" date="2013" name="Science">
        <title>The Amborella genome and the evolution of flowering plants.</title>
        <authorList>
            <consortium name="Amborella Genome Project"/>
        </authorList>
    </citation>
    <scope>NUCLEOTIDE SEQUENCE [LARGE SCALE GENOMIC DNA]</scope>
</reference>
<dbReference type="HOGENOM" id="CLU_043459_2_1_1"/>
<feature type="transmembrane region" description="Helical" evidence="6">
    <location>
        <begin position="182"/>
        <end position="204"/>
    </location>
</feature>
<comment type="similarity">
    <text evidence="1 6">Belongs to the purine permeases (TC 2.A.7.14) family.</text>
</comment>
<feature type="transmembrane region" description="Helical" evidence="6">
    <location>
        <begin position="50"/>
        <end position="71"/>
    </location>
</feature>
<evidence type="ECO:0000313" key="7">
    <source>
        <dbReference type="EMBL" id="ERN01020.1"/>
    </source>
</evidence>